<organism evidence="13">
    <name type="scientific">Leptolyngbya sp. NK1-12</name>
    <dbReference type="NCBI Taxonomy" id="2547451"/>
    <lineage>
        <taxon>Bacteria</taxon>
        <taxon>Bacillati</taxon>
        <taxon>Cyanobacteriota</taxon>
        <taxon>Cyanophyceae</taxon>
        <taxon>Leptolyngbyales</taxon>
        <taxon>Leptolyngbyaceae</taxon>
        <taxon>Leptolyngbya group</taxon>
        <taxon>Leptolyngbya</taxon>
    </lineage>
</organism>
<accession>A0AA96WMJ8</accession>
<feature type="domain" description="Histidine kinase" evidence="9">
    <location>
        <begin position="287"/>
        <end position="502"/>
    </location>
</feature>
<dbReference type="Gene3D" id="1.10.287.130">
    <property type="match status" value="1"/>
</dbReference>
<dbReference type="SMART" id="SM00387">
    <property type="entry name" value="HATPase_c"/>
    <property type="match status" value="1"/>
</dbReference>
<feature type="domain" description="Response regulatory" evidence="10">
    <location>
        <begin position="12"/>
        <end position="128"/>
    </location>
</feature>
<dbReference type="RefSeq" id="WP_316436336.1">
    <property type="nucleotide sequence ID" value="NZ_CP053587.1"/>
</dbReference>
<feature type="domain" description="PAC" evidence="12">
    <location>
        <begin position="208"/>
        <end position="258"/>
    </location>
</feature>
<feature type="domain" description="PAS" evidence="11">
    <location>
        <begin position="141"/>
        <end position="178"/>
    </location>
</feature>
<dbReference type="PANTHER" id="PTHR42878:SF15">
    <property type="entry name" value="BACTERIOPHYTOCHROME"/>
    <property type="match status" value="1"/>
</dbReference>
<dbReference type="SUPFAM" id="SSF47384">
    <property type="entry name" value="Homodimeric domain of signal transducing histidine kinase"/>
    <property type="match status" value="1"/>
</dbReference>
<evidence type="ECO:0000259" key="12">
    <source>
        <dbReference type="PROSITE" id="PS50113"/>
    </source>
</evidence>
<dbReference type="InterPro" id="IPR000700">
    <property type="entry name" value="PAS-assoc_C"/>
</dbReference>
<keyword evidence="4" id="KW-0808">Transferase</keyword>
<dbReference type="Pfam" id="PF02518">
    <property type="entry name" value="HATPase_c"/>
    <property type="match status" value="1"/>
</dbReference>
<evidence type="ECO:0000259" key="10">
    <source>
        <dbReference type="PROSITE" id="PS50110"/>
    </source>
</evidence>
<dbReference type="CDD" id="cd00082">
    <property type="entry name" value="HisKA"/>
    <property type="match status" value="1"/>
</dbReference>
<dbReference type="Pfam" id="PF13188">
    <property type="entry name" value="PAS_8"/>
    <property type="match status" value="1"/>
</dbReference>
<dbReference type="PROSITE" id="PS50113">
    <property type="entry name" value="PAC"/>
    <property type="match status" value="1"/>
</dbReference>
<dbReference type="EMBL" id="CP053587">
    <property type="protein sequence ID" value="WNZ27835.1"/>
    <property type="molecule type" value="Genomic_DNA"/>
</dbReference>
<dbReference type="PANTHER" id="PTHR42878">
    <property type="entry name" value="TWO-COMPONENT HISTIDINE KINASE"/>
    <property type="match status" value="1"/>
</dbReference>
<evidence type="ECO:0000256" key="4">
    <source>
        <dbReference type="ARBA" id="ARBA00022679"/>
    </source>
</evidence>
<dbReference type="InterPro" id="IPR001789">
    <property type="entry name" value="Sig_transdc_resp-reg_receiver"/>
</dbReference>
<dbReference type="GO" id="GO:0030295">
    <property type="term" value="F:protein kinase activator activity"/>
    <property type="evidence" value="ECO:0007669"/>
    <property type="project" value="TreeGrafter"/>
</dbReference>
<dbReference type="Pfam" id="PF00512">
    <property type="entry name" value="HisKA"/>
    <property type="match status" value="1"/>
</dbReference>
<dbReference type="InterPro" id="IPR036097">
    <property type="entry name" value="HisK_dim/P_sf"/>
</dbReference>
<dbReference type="InterPro" id="IPR011006">
    <property type="entry name" value="CheY-like_superfamily"/>
</dbReference>
<evidence type="ECO:0000256" key="3">
    <source>
        <dbReference type="ARBA" id="ARBA00022553"/>
    </source>
</evidence>
<evidence type="ECO:0000256" key="8">
    <source>
        <dbReference type="PROSITE-ProRule" id="PRU00169"/>
    </source>
</evidence>
<evidence type="ECO:0000256" key="1">
    <source>
        <dbReference type="ARBA" id="ARBA00000085"/>
    </source>
</evidence>
<dbReference type="EC" id="2.7.13.3" evidence="2"/>
<dbReference type="NCBIfam" id="TIGR00229">
    <property type="entry name" value="sensory_box"/>
    <property type="match status" value="1"/>
</dbReference>
<evidence type="ECO:0000256" key="2">
    <source>
        <dbReference type="ARBA" id="ARBA00012438"/>
    </source>
</evidence>
<dbReference type="SMART" id="SM00448">
    <property type="entry name" value="REC"/>
    <property type="match status" value="1"/>
</dbReference>
<keyword evidence="5" id="KW-0418">Kinase</keyword>
<dbReference type="InterPro" id="IPR035965">
    <property type="entry name" value="PAS-like_dom_sf"/>
</dbReference>
<dbReference type="SUPFAM" id="SSF52172">
    <property type="entry name" value="CheY-like"/>
    <property type="match status" value="1"/>
</dbReference>
<dbReference type="InterPro" id="IPR003594">
    <property type="entry name" value="HATPase_dom"/>
</dbReference>
<sequence>MTETLKQDQVIRILIVDDNPSDRVLIIRELQQQFPRLEAQEIRDQESFDRAMAANAFNLVITDYQIRWNNGLEVLRMVKARYPYCPVIMFTNTGSEEIAVEAMKTGLDDYVLKEPSRRVRLSAAVQVALERSARERQAAKLEIRLQSLLNQLRVGVFRANAQGQLLECNPSFLELLGYDSLSQAQAENSLDLQARYAQLSQLPPPQRDDWEVRLRRSDGSFVWTLISTTLNRFDSETVLDGLIEDISSRKQAELEVQRLNLSLEQRVQERTAQLAAANQALEEFAYSVSHDLREPLRAIQGFSSLLLEETSQQLDNRSLGHLQRILESSRYADRLIQDLLTYSQLSRVDVPVQPLNLTALVMEVAEQLQPQIQQRQAVVNLLEPLGEVLANRTILMQVLTNLLTNALKFVPLDVVPQITIKAEILAGSVKLWVEDNGIGINSEAQSRIFNVFERLHGSESYPGTGIGLAIVRKGVERMGGQVGVESQLGEGSRFWIQLPSVEET</sequence>
<proteinExistence type="predicted"/>
<dbReference type="CDD" id="cd00130">
    <property type="entry name" value="PAS"/>
    <property type="match status" value="1"/>
</dbReference>
<protein>
    <recommendedName>
        <fullName evidence="2">histidine kinase</fullName>
        <ecNumber evidence="2">2.7.13.3</ecNumber>
    </recommendedName>
</protein>
<dbReference type="InterPro" id="IPR050351">
    <property type="entry name" value="BphY/WalK/GraS-like"/>
</dbReference>
<dbReference type="SMART" id="SM00388">
    <property type="entry name" value="HisKA"/>
    <property type="match status" value="1"/>
</dbReference>
<dbReference type="Gene3D" id="3.30.450.20">
    <property type="entry name" value="PAS domain"/>
    <property type="match status" value="1"/>
</dbReference>
<dbReference type="InterPro" id="IPR003661">
    <property type="entry name" value="HisK_dim/P_dom"/>
</dbReference>
<dbReference type="PROSITE" id="PS50112">
    <property type="entry name" value="PAS"/>
    <property type="match status" value="1"/>
</dbReference>
<name>A0AA96WMJ8_9CYAN</name>
<dbReference type="InterPro" id="IPR005467">
    <property type="entry name" value="His_kinase_dom"/>
</dbReference>
<evidence type="ECO:0000256" key="7">
    <source>
        <dbReference type="ARBA" id="ARBA00023136"/>
    </source>
</evidence>
<dbReference type="GO" id="GO:0016020">
    <property type="term" value="C:membrane"/>
    <property type="evidence" value="ECO:0007669"/>
    <property type="project" value="UniProtKB-SubCell"/>
</dbReference>
<dbReference type="GO" id="GO:0000156">
    <property type="term" value="F:phosphorelay response regulator activity"/>
    <property type="evidence" value="ECO:0007669"/>
    <property type="project" value="TreeGrafter"/>
</dbReference>
<evidence type="ECO:0000259" key="9">
    <source>
        <dbReference type="PROSITE" id="PS50109"/>
    </source>
</evidence>
<keyword evidence="7" id="KW-0472">Membrane</keyword>
<dbReference type="Pfam" id="PF00072">
    <property type="entry name" value="Response_reg"/>
    <property type="match status" value="1"/>
</dbReference>
<dbReference type="CDD" id="cd00156">
    <property type="entry name" value="REC"/>
    <property type="match status" value="1"/>
</dbReference>
<dbReference type="Gene3D" id="3.40.50.2300">
    <property type="match status" value="1"/>
</dbReference>
<evidence type="ECO:0000259" key="11">
    <source>
        <dbReference type="PROSITE" id="PS50112"/>
    </source>
</evidence>
<reference evidence="13" key="1">
    <citation type="submission" date="2020-05" db="EMBL/GenBank/DDBJ databases">
        <authorList>
            <person name="Zhu T."/>
            <person name="Keshari N."/>
            <person name="Lu X."/>
        </authorList>
    </citation>
    <scope>NUCLEOTIDE SEQUENCE</scope>
    <source>
        <strain evidence="13">NK1-12</strain>
    </source>
</reference>
<dbReference type="PROSITE" id="PS50110">
    <property type="entry name" value="RESPONSE_REGULATORY"/>
    <property type="match status" value="1"/>
</dbReference>
<dbReference type="GO" id="GO:0007234">
    <property type="term" value="P:osmosensory signaling via phosphorelay pathway"/>
    <property type="evidence" value="ECO:0007669"/>
    <property type="project" value="TreeGrafter"/>
</dbReference>
<keyword evidence="6" id="KW-0902">Two-component regulatory system</keyword>
<dbReference type="PROSITE" id="PS50109">
    <property type="entry name" value="HIS_KIN"/>
    <property type="match status" value="1"/>
</dbReference>
<dbReference type="AlphaFoldDB" id="A0AA96WMJ8"/>
<evidence type="ECO:0000256" key="5">
    <source>
        <dbReference type="ARBA" id="ARBA00022777"/>
    </source>
</evidence>
<gene>
    <name evidence="13" type="ORF">HJG54_33965</name>
</gene>
<dbReference type="InterPro" id="IPR004358">
    <property type="entry name" value="Sig_transdc_His_kin-like_C"/>
</dbReference>
<dbReference type="PRINTS" id="PR00344">
    <property type="entry name" value="BCTRLSENSOR"/>
</dbReference>
<dbReference type="SUPFAM" id="SSF55785">
    <property type="entry name" value="PYP-like sensor domain (PAS domain)"/>
    <property type="match status" value="1"/>
</dbReference>
<keyword evidence="3 8" id="KW-0597">Phosphoprotein</keyword>
<dbReference type="Gene3D" id="3.30.565.10">
    <property type="entry name" value="Histidine kinase-like ATPase, C-terminal domain"/>
    <property type="match status" value="1"/>
</dbReference>
<dbReference type="FunFam" id="3.30.565.10:FF:000006">
    <property type="entry name" value="Sensor histidine kinase WalK"/>
    <property type="match status" value="1"/>
</dbReference>
<comment type="catalytic activity">
    <reaction evidence="1">
        <text>ATP + protein L-histidine = ADP + protein N-phospho-L-histidine.</text>
        <dbReference type="EC" id="2.7.13.3"/>
    </reaction>
</comment>
<evidence type="ECO:0000256" key="6">
    <source>
        <dbReference type="ARBA" id="ARBA00023012"/>
    </source>
</evidence>
<dbReference type="InterPro" id="IPR036890">
    <property type="entry name" value="HATPase_C_sf"/>
</dbReference>
<dbReference type="InterPro" id="IPR000014">
    <property type="entry name" value="PAS"/>
</dbReference>
<evidence type="ECO:0000313" key="13">
    <source>
        <dbReference type="EMBL" id="WNZ27835.1"/>
    </source>
</evidence>
<dbReference type="SUPFAM" id="SSF55874">
    <property type="entry name" value="ATPase domain of HSP90 chaperone/DNA topoisomerase II/histidine kinase"/>
    <property type="match status" value="1"/>
</dbReference>
<dbReference type="GO" id="GO:0000155">
    <property type="term" value="F:phosphorelay sensor kinase activity"/>
    <property type="evidence" value="ECO:0007669"/>
    <property type="project" value="InterPro"/>
</dbReference>
<feature type="modified residue" description="4-aspartylphosphate" evidence="8">
    <location>
        <position position="63"/>
    </location>
</feature>